<organism evidence="1 2">
    <name type="scientific">Novosphingobium organovorum</name>
    <dbReference type="NCBI Taxonomy" id="2930092"/>
    <lineage>
        <taxon>Bacteria</taxon>
        <taxon>Pseudomonadati</taxon>
        <taxon>Pseudomonadota</taxon>
        <taxon>Alphaproteobacteria</taxon>
        <taxon>Sphingomonadales</taxon>
        <taxon>Sphingomonadaceae</taxon>
        <taxon>Novosphingobium</taxon>
    </lineage>
</organism>
<dbReference type="EMBL" id="JALHLF010000062">
    <property type="protein sequence ID" value="MCJ2183827.1"/>
    <property type="molecule type" value="Genomic_DNA"/>
</dbReference>
<evidence type="ECO:0000313" key="2">
    <source>
        <dbReference type="Proteomes" id="UP001162881"/>
    </source>
</evidence>
<proteinExistence type="predicted"/>
<dbReference type="Proteomes" id="UP001162881">
    <property type="component" value="Unassembled WGS sequence"/>
</dbReference>
<sequence length="112" mass="11824">MTMTPEVATLRIGRSVKSVEDAMDELLARSGELLAEMARARVATAEAAHTGQRPMMRIAAMQQNLVAARSDLVRAHADLSKLAETMDIPVSGCPEDSLDAAETGRAAAECAA</sequence>
<name>A0ABT0BFK2_9SPHN</name>
<protein>
    <submittedName>
        <fullName evidence="1">Uncharacterized protein</fullName>
    </submittedName>
</protein>
<keyword evidence="2" id="KW-1185">Reference proteome</keyword>
<comment type="caution">
    <text evidence="1">The sequence shown here is derived from an EMBL/GenBank/DDBJ whole genome shotgun (WGS) entry which is preliminary data.</text>
</comment>
<gene>
    <name evidence="1" type="ORF">MTR62_14155</name>
</gene>
<reference evidence="1" key="1">
    <citation type="submission" date="2022-03" db="EMBL/GenBank/DDBJ databases">
        <title>Identification of a novel bacterium isolated from mangrove sediments.</title>
        <authorList>
            <person name="Pan X."/>
        </authorList>
    </citation>
    <scope>NUCLEOTIDE SEQUENCE</scope>
    <source>
        <strain evidence="1">B1949</strain>
    </source>
</reference>
<dbReference type="RefSeq" id="WP_244022003.1">
    <property type="nucleotide sequence ID" value="NZ_JALHLF010000062.1"/>
</dbReference>
<evidence type="ECO:0000313" key="1">
    <source>
        <dbReference type="EMBL" id="MCJ2183827.1"/>
    </source>
</evidence>
<accession>A0ABT0BFK2</accession>